<feature type="region of interest" description="Disordered" evidence="1">
    <location>
        <begin position="1"/>
        <end position="30"/>
    </location>
</feature>
<organism evidence="2 3">
    <name type="scientific">Haematococcus lacustris</name>
    <name type="common">Green alga</name>
    <name type="synonym">Haematococcus pluvialis</name>
    <dbReference type="NCBI Taxonomy" id="44745"/>
    <lineage>
        <taxon>Eukaryota</taxon>
        <taxon>Viridiplantae</taxon>
        <taxon>Chlorophyta</taxon>
        <taxon>core chlorophytes</taxon>
        <taxon>Chlorophyceae</taxon>
        <taxon>CS clade</taxon>
        <taxon>Chlamydomonadales</taxon>
        <taxon>Haematococcaceae</taxon>
        <taxon>Haematococcus</taxon>
    </lineage>
</organism>
<accession>A0A699ZD81</accession>
<feature type="non-terminal residue" evidence="2">
    <location>
        <position position="79"/>
    </location>
</feature>
<feature type="non-terminal residue" evidence="2">
    <location>
        <position position="1"/>
    </location>
</feature>
<dbReference type="EMBL" id="BLLF01001573">
    <property type="protein sequence ID" value="GFH20091.1"/>
    <property type="molecule type" value="Genomic_DNA"/>
</dbReference>
<proteinExistence type="predicted"/>
<evidence type="ECO:0000256" key="1">
    <source>
        <dbReference type="SAM" id="MobiDB-lite"/>
    </source>
</evidence>
<keyword evidence="3" id="KW-1185">Reference proteome</keyword>
<gene>
    <name evidence="2" type="ORF">HaLaN_17160</name>
</gene>
<name>A0A699ZD81_HAELA</name>
<sequence length="79" mass="9088">SNLAKGERQAAELRVKQAHEKEKHKSYDKEAKATEAKYAAAEKEFQAIQKALEDAEEEMKGYHRKDAKMLIEQKNLEAK</sequence>
<dbReference type="Proteomes" id="UP000485058">
    <property type="component" value="Unassembled WGS sequence"/>
</dbReference>
<evidence type="ECO:0000313" key="3">
    <source>
        <dbReference type="Proteomes" id="UP000485058"/>
    </source>
</evidence>
<dbReference type="AlphaFoldDB" id="A0A699ZD81"/>
<reference evidence="2 3" key="1">
    <citation type="submission" date="2020-02" db="EMBL/GenBank/DDBJ databases">
        <title>Draft genome sequence of Haematococcus lacustris strain NIES-144.</title>
        <authorList>
            <person name="Morimoto D."/>
            <person name="Nakagawa S."/>
            <person name="Yoshida T."/>
            <person name="Sawayama S."/>
        </authorList>
    </citation>
    <scope>NUCLEOTIDE SEQUENCE [LARGE SCALE GENOMIC DNA]</scope>
    <source>
        <strain evidence="2 3">NIES-144</strain>
    </source>
</reference>
<comment type="caution">
    <text evidence="2">The sequence shown here is derived from an EMBL/GenBank/DDBJ whole genome shotgun (WGS) entry which is preliminary data.</text>
</comment>
<evidence type="ECO:0000313" key="2">
    <source>
        <dbReference type="EMBL" id="GFH20091.1"/>
    </source>
</evidence>
<protein>
    <submittedName>
        <fullName evidence="2">Uncharacterized protein</fullName>
    </submittedName>
</protein>